<organism evidence="1 2">
    <name type="scientific">Methanospirillum stamsii</name>
    <dbReference type="NCBI Taxonomy" id="1277351"/>
    <lineage>
        <taxon>Archaea</taxon>
        <taxon>Methanobacteriati</taxon>
        <taxon>Methanobacteriota</taxon>
        <taxon>Stenosarchaea group</taxon>
        <taxon>Methanomicrobia</taxon>
        <taxon>Methanomicrobiales</taxon>
        <taxon>Methanospirillaceae</taxon>
        <taxon>Methanospirillum</taxon>
    </lineage>
</organism>
<keyword evidence="2" id="KW-1185">Reference proteome</keyword>
<sequence>MFNALTNILEFRSISGFYSRKESTVLEKTVITGAITKSEYSLIVQYLAKITTRYHFSKAR</sequence>
<dbReference type="AlphaFoldDB" id="A0A2V2NI77"/>
<comment type="caution">
    <text evidence="1">The sequence shown here is derived from an EMBL/GenBank/DDBJ whole genome shotgun (WGS) entry which is preliminary data.</text>
</comment>
<protein>
    <submittedName>
        <fullName evidence="1">Uncharacterized protein</fullName>
    </submittedName>
</protein>
<evidence type="ECO:0000313" key="1">
    <source>
        <dbReference type="EMBL" id="PWR75043.1"/>
    </source>
</evidence>
<proteinExistence type="predicted"/>
<gene>
    <name evidence="1" type="ORF">DLD82_07450</name>
</gene>
<reference evidence="1 2" key="1">
    <citation type="submission" date="2018-05" db="EMBL/GenBank/DDBJ databases">
        <title>Draft genome of Methanospirillum stamsii Pt1.</title>
        <authorList>
            <person name="Dueholm M.S."/>
            <person name="Nielsen P.H."/>
            <person name="Bakmann L.F."/>
            <person name="Otzen D.E."/>
        </authorList>
    </citation>
    <scope>NUCLEOTIDE SEQUENCE [LARGE SCALE GENOMIC DNA]</scope>
    <source>
        <strain evidence="1 2">Pt1</strain>
    </source>
</reference>
<evidence type="ECO:0000313" key="2">
    <source>
        <dbReference type="Proteomes" id="UP000245934"/>
    </source>
</evidence>
<accession>A0A2V2NI77</accession>
<name>A0A2V2NI77_9EURY</name>
<dbReference type="EMBL" id="QGMZ01000014">
    <property type="protein sequence ID" value="PWR75043.1"/>
    <property type="molecule type" value="Genomic_DNA"/>
</dbReference>
<dbReference type="Proteomes" id="UP000245934">
    <property type="component" value="Unassembled WGS sequence"/>
</dbReference>